<name>A0ABR5SL13_9BACT</name>
<dbReference type="Pfam" id="PF00005">
    <property type="entry name" value="ABC_tran"/>
    <property type="match status" value="1"/>
</dbReference>
<evidence type="ECO:0000313" key="6">
    <source>
        <dbReference type="Proteomes" id="UP000060487"/>
    </source>
</evidence>
<evidence type="ECO:0000256" key="1">
    <source>
        <dbReference type="ARBA" id="ARBA00022448"/>
    </source>
</evidence>
<sequence length="261" mass="28586">MESAIEVLDLVTYYGERKILKGISFSIPTGMTTVIVGGSGCGKTTTLKHLIGLLRPASGSIHIHGKDIATMDDTSLDEYRKKMGVLFQGAALLNSMTLAENVALPLREHTRLKGSVIDIIVRMKLDLVGLSGFGDFYPAQLSGGMKKRAGIARAMAMDPVILYFDEPSAGLDPVTAAGLDELILRLHQVFKMTVVVVTHELPSIFKIADYVIMLDKGEVAFVGTLDEFKKSDKTIVRTFLERRPEEESYSPDNYFKIITGA</sequence>
<dbReference type="GO" id="GO:0005524">
    <property type="term" value="F:ATP binding"/>
    <property type="evidence" value="ECO:0007669"/>
    <property type="project" value="UniProtKB-KW"/>
</dbReference>
<dbReference type="RefSeq" id="WP_085051595.1">
    <property type="nucleotide sequence ID" value="NZ_LNQR01000033.1"/>
</dbReference>
<evidence type="ECO:0000256" key="3">
    <source>
        <dbReference type="ARBA" id="ARBA00022840"/>
    </source>
</evidence>
<dbReference type="SMART" id="SM00382">
    <property type="entry name" value="AAA"/>
    <property type="match status" value="1"/>
</dbReference>
<dbReference type="Gene3D" id="3.40.50.300">
    <property type="entry name" value="P-loop containing nucleotide triphosphate hydrolases"/>
    <property type="match status" value="1"/>
</dbReference>
<organism evidence="5 6">
    <name type="scientific">Candidatus Magnetominusculus xianensis</name>
    <dbReference type="NCBI Taxonomy" id="1748249"/>
    <lineage>
        <taxon>Bacteria</taxon>
        <taxon>Pseudomonadati</taxon>
        <taxon>Nitrospirota</taxon>
        <taxon>Nitrospiria</taxon>
        <taxon>Nitrospirales</taxon>
        <taxon>Nitrospiraceae</taxon>
        <taxon>Candidatus Magnetominusculus</taxon>
    </lineage>
</organism>
<proteinExistence type="predicted"/>
<dbReference type="InterPro" id="IPR027417">
    <property type="entry name" value="P-loop_NTPase"/>
</dbReference>
<keyword evidence="2" id="KW-0547">Nucleotide-binding</keyword>
<keyword evidence="6" id="KW-1185">Reference proteome</keyword>
<dbReference type="InterPro" id="IPR003593">
    <property type="entry name" value="AAA+_ATPase"/>
</dbReference>
<dbReference type="Proteomes" id="UP000060487">
    <property type="component" value="Unassembled WGS sequence"/>
</dbReference>
<dbReference type="PROSITE" id="PS00211">
    <property type="entry name" value="ABC_TRANSPORTER_1"/>
    <property type="match status" value="1"/>
</dbReference>
<keyword evidence="3 5" id="KW-0067">ATP-binding</keyword>
<evidence type="ECO:0000259" key="4">
    <source>
        <dbReference type="PROSITE" id="PS50893"/>
    </source>
</evidence>
<dbReference type="PROSITE" id="PS50893">
    <property type="entry name" value="ABC_TRANSPORTER_2"/>
    <property type="match status" value="1"/>
</dbReference>
<keyword evidence="1" id="KW-0813">Transport</keyword>
<accession>A0ABR5SL13</accession>
<dbReference type="EMBL" id="LNQR01000033">
    <property type="protein sequence ID" value="KWT91023.1"/>
    <property type="molecule type" value="Genomic_DNA"/>
</dbReference>
<dbReference type="PANTHER" id="PTHR43023:SF6">
    <property type="entry name" value="INTERMEMBRANE PHOSPHOLIPID TRANSPORT SYSTEM ATP-BINDING PROTEIN MLAF"/>
    <property type="match status" value="1"/>
</dbReference>
<feature type="domain" description="ABC transporter" evidence="4">
    <location>
        <begin position="5"/>
        <end position="241"/>
    </location>
</feature>
<dbReference type="InterPro" id="IPR017871">
    <property type="entry name" value="ABC_transporter-like_CS"/>
</dbReference>
<evidence type="ECO:0000256" key="2">
    <source>
        <dbReference type="ARBA" id="ARBA00022741"/>
    </source>
</evidence>
<evidence type="ECO:0000313" key="5">
    <source>
        <dbReference type="EMBL" id="KWT91023.1"/>
    </source>
</evidence>
<dbReference type="PANTHER" id="PTHR43023">
    <property type="entry name" value="PROTEIN TRIGALACTOSYLDIACYLGLYCEROL 3, CHLOROPLASTIC"/>
    <property type="match status" value="1"/>
</dbReference>
<dbReference type="CDD" id="cd03261">
    <property type="entry name" value="ABC_Org_Solvent_Resistant"/>
    <property type="match status" value="1"/>
</dbReference>
<comment type="caution">
    <text evidence="5">The sequence shown here is derived from an EMBL/GenBank/DDBJ whole genome shotgun (WGS) entry which is preliminary data.</text>
</comment>
<gene>
    <name evidence="5" type="ORF">ASN18_0970</name>
</gene>
<reference evidence="5 6" key="1">
    <citation type="submission" date="2015-11" db="EMBL/GenBank/DDBJ databases">
        <authorList>
            <person name="Lin W."/>
        </authorList>
    </citation>
    <scope>NUCLEOTIDE SEQUENCE [LARGE SCALE GENOMIC DNA]</scope>
    <source>
        <strain evidence="5 6">HCH-1</strain>
    </source>
</reference>
<protein>
    <submittedName>
        <fullName evidence="5">ABC transporter ATP-binding protein</fullName>
    </submittedName>
</protein>
<dbReference type="InterPro" id="IPR003439">
    <property type="entry name" value="ABC_transporter-like_ATP-bd"/>
</dbReference>
<dbReference type="SUPFAM" id="SSF52540">
    <property type="entry name" value="P-loop containing nucleoside triphosphate hydrolases"/>
    <property type="match status" value="1"/>
</dbReference>